<dbReference type="SMART" id="SM00866">
    <property type="entry name" value="UTRA"/>
    <property type="match status" value="1"/>
</dbReference>
<dbReference type="SUPFAM" id="SSF46785">
    <property type="entry name" value="Winged helix' DNA-binding domain"/>
    <property type="match status" value="1"/>
</dbReference>
<gene>
    <name evidence="5" type="primary">dasR_2</name>
    <name evidence="5" type="ORF">Maes01_02621</name>
</gene>
<evidence type="ECO:0000256" key="1">
    <source>
        <dbReference type="ARBA" id="ARBA00023015"/>
    </source>
</evidence>
<evidence type="ECO:0000259" key="4">
    <source>
        <dbReference type="PROSITE" id="PS50949"/>
    </source>
</evidence>
<evidence type="ECO:0000256" key="2">
    <source>
        <dbReference type="ARBA" id="ARBA00023125"/>
    </source>
</evidence>
<dbReference type="InterPro" id="IPR011663">
    <property type="entry name" value="UTRA"/>
</dbReference>
<dbReference type="SUPFAM" id="SSF64288">
    <property type="entry name" value="Chorismate lyase-like"/>
    <property type="match status" value="1"/>
</dbReference>
<dbReference type="Gene3D" id="1.10.10.10">
    <property type="entry name" value="Winged helix-like DNA-binding domain superfamily/Winged helix DNA-binding domain"/>
    <property type="match status" value="1"/>
</dbReference>
<dbReference type="PANTHER" id="PTHR44846:SF1">
    <property type="entry name" value="MANNOSYL-D-GLYCERATE TRANSPORT_METABOLISM SYSTEM REPRESSOR MNGR-RELATED"/>
    <property type="match status" value="1"/>
</dbReference>
<dbReference type="InterPro" id="IPR028978">
    <property type="entry name" value="Chorismate_lyase_/UTRA_dom_sf"/>
</dbReference>
<organism evidence="5 6">
    <name type="scientific">Microbulbifer aestuariivivens</name>
    <dbReference type="NCBI Taxonomy" id="1908308"/>
    <lineage>
        <taxon>Bacteria</taxon>
        <taxon>Pseudomonadati</taxon>
        <taxon>Pseudomonadota</taxon>
        <taxon>Gammaproteobacteria</taxon>
        <taxon>Cellvibrionales</taxon>
        <taxon>Microbulbiferaceae</taxon>
        <taxon>Microbulbifer</taxon>
    </lineage>
</organism>
<reference evidence="5 6" key="1">
    <citation type="submission" date="2024-02" db="EMBL/GenBank/DDBJ databases">
        <title>Microbulbifer aestuariivivens NBRC 112533.</title>
        <authorList>
            <person name="Ichikawa N."/>
            <person name="Katano-Makiyama Y."/>
            <person name="Hidaka K."/>
        </authorList>
    </citation>
    <scope>NUCLEOTIDE SEQUENCE [LARGE SCALE GENOMIC DNA]</scope>
    <source>
        <strain evidence="5 6">NBRC 112533</strain>
    </source>
</reference>
<dbReference type="Pfam" id="PF00392">
    <property type="entry name" value="GntR"/>
    <property type="match status" value="1"/>
</dbReference>
<dbReference type="InterPro" id="IPR050679">
    <property type="entry name" value="Bact_HTH_transcr_reg"/>
</dbReference>
<evidence type="ECO:0000256" key="3">
    <source>
        <dbReference type="ARBA" id="ARBA00023163"/>
    </source>
</evidence>
<dbReference type="Pfam" id="PF07702">
    <property type="entry name" value="UTRA"/>
    <property type="match status" value="1"/>
</dbReference>
<proteinExistence type="predicted"/>
<protein>
    <submittedName>
        <fullName evidence="5">HTH-type transcriptional repressor DasR</fullName>
    </submittedName>
</protein>
<keyword evidence="2" id="KW-0238">DNA-binding</keyword>
<dbReference type="PANTHER" id="PTHR44846">
    <property type="entry name" value="MANNOSYL-D-GLYCERATE TRANSPORT/METABOLISM SYSTEM REPRESSOR MNGR-RELATED"/>
    <property type="match status" value="1"/>
</dbReference>
<dbReference type="SMART" id="SM00345">
    <property type="entry name" value="HTH_GNTR"/>
    <property type="match status" value="1"/>
</dbReference>
<feature type="domain" description="HTH gntR-type" evidence="4">
    <location>
        <begin position="6"/>
        <end position="74"/>
    </location>
</feature>
<accession>A0ABP9WS47</accession>
<evidence type="ECO:0000313" key="6">
    <source>
        <dbReference type="Proteomes" id="UP001408594"/>
    </source>
</evidence>
<dbReference type="InterPro" id="IPR000524">
    <property type="entry name" value="Tscrpt_reg_HTH_GntR"/>
</dbReference>
<keyword evidence="3" id="KW-0804">Transcription</keyword>
<dbReference type="Gene3D" id="3.40.1410.10">
    <property type="entry name" value="Chorismate lyase-like"/>
    <property type="match status" value="1"/>
</dbReference>
<dbReference type="Proteomes" id="UP001408594">
    <property type="component" value="Unassembled WGS sequence"/>
</dbReference>
<keyword evidence="6" id="KW-1185">Reference proteome</keyword>
<dbReference type="InterPro" id="IPR036388">
    <property type="entry name" value="WH-like_DNA-bd_sf"/>
</dbReference>
<evidence type="ECO:0000313" key="5">
    <source>
        <dbReference type="EMBL" id="GAA5526032.1"/>
    </source>
</evidence>
<dbReference type="RefSeq" id="WP_345552173.1">
    <property type="nucleotide sequence ID" value="NZ_BAABRT010000024.1"/>
</dbReference>
<comment type="caution">
    <text evidence="5">The sequence shown here is derived from an EMBL/GenBank/DDBJ whole genome shotgun (WGS) entry which is preliminary data.</text>
</comment>
<dbReference type="EMBL" id="BAABRT010000024">
    <property type="protein sequence ID" value="GAA5526032.1"/>
    <property type="molecule type" value="Genomic_DNA"/>
</dbReference>
<dbReference type="CDD" id="cd07377">
    <property type="entry name" value="WHTH_GntR"/>
    <property type="match status" value="1"/>
</dbReference>
<dbReference type="PROSITE" id="PS50949">
    <property type="entry name" value="HTH_GNTR"/>
    <property type="match status" value="1"/>
</dbReference>
<dbReference type="InterPro" id="IPR036390">
    <property type="entry name" value="WH_DNA-bd_sf"/>
</dbReference>
<sequence length="247" mass="27943">METSKLPIYHRIYLLLLQRINDGVYPADVKMPGELALAKEFSVARATVRAALARLEMENRLARKPGMGTFPLPQRRQATPKRAPLAVEDVELETALLQSEWVIPPARIRQQLTLGEGEKVMRLKRLCLHQQSPFCLVTLFVPEKVAATLKSERLEDTPVFFCLQELGYQPSFAEQTLSARLADGEVSRLLGIPEGAATIVYTNRVLNNEKAPLVVQQSLFNPARYEYLLSQDLQLTNDLPHWRPITD</sequence>
<name>A0ABP9WS47_9GAMM</name>
<keyword evidence="1" id="KW-0805">Transcription regulation</keyword>
<dbReference type="PRINTS" id="PR00035">
    <property type="entry name" value="HTHGNTR"/>
</dbReference>